<protein>
    <submittedName>
        <fullName evidence="1">Uncharacterized protein</fullName>
    </submittedName>
</protein>
<dbReference type="EMBL" id="CM047899">
    <property type="protein sequence ID" value="KAJ0103205.1"/>
    <property type="molecule type" value="Genomic_DNA"/>
</dbReference>
<evidence type="ECO:0000313" key="2">
    <source>
        <dbReference type="Proteomes" id="UP001164250"/>
    </source>
</evidence>
<organism evidence="1 2">
    <name type="scientific">Pistacia atlantica</name>
    <dbReference type="NCBI Taxonomy" id="434234"/>
    <lineage>
        <taxon>Eukaryota</taxon>
        <taxon>Viridiplantae</taxon>
        <taxon>Streptophyta</taxon>
        <taxon>Embryophyta</taxon>
        <taxon>Tracheophyta</taxon>
        <taxon>Spermatophyta</taxon>
        <taxon>Magnoliopsida</taxon>
        <taxon>eudicotyledons</taxon>
        <taxon>Gunneridae</taxon>
        <taxon>Pentapetalae</taxon>
        <taxon>rosids</taxon>
        <taxon>malvids</taxon>
        <taxon>Sapindales</taxon>
        <taxon>Anacardiaceae</taxon>
        <taxon>Pistacia</taxon>
    </lineage>
</organism>
<dbReference type="Proteomes" id="UP001164250">
    <property type="component" value="Chromosome 3"/>
</dbReference>
<evidence type="ECO:0000313" key="1">
    <source>
        <dbReference type="EMBL" id="KAJ0103205.1"/>
    </source>
</evidence>
<keyword evidence="2" id="KW-1185">Reference proteome</keyword>
<proteinExistence type="predicted"/>
<reference evidence="2" key="1">
    <citation type="journal article" date="2023" name="G3 (Bethesda)">
        <title>Genome assembly and association tests identify interacting loci associated with vigor, precocity, and sex in interspecific pistachio rootstocks.</title>
        <authorList>
            <person name="Palmer W."/>
            <person name="Jacygrad E."/>
            <person name="Sagayaradj S."/>
            <person name="Cavanaugh K."/>
            <person name="Han R."/>
            <person name="Bertier L."/>
            <person name="Beede B."/>
            <person name="Kafkas S."/>
            <person name="Golino D."/>
            <person name="Preece J."/>
            <person name="Michelmore R."/>
        </authorList>
    </citation>
    <scope>NUCLEOTIDE SEQUENCE [LARGE SCALE GENOMIC DNA]</scope>
</reference>
<sequence>MTAVVFVHTFPSKDPLSNSAFVVNFLLPGNYQNNPPLSTLAHPVELPKQNYSAAQRLGGFISGNEIPLQVLALEKSLNGTKWESSIVKNSNGAMTYTIAAYNSLVNRENNVNEVIFMVQ</sequence>
<comment type="caution">
    <text evidence="1">The sequence shown here is derived from an EMBL/GenBank/DDBJ whole genome shotgun (WGS) entry which is preliminary data.</text>
</comment>
<gene>
    <name evidence="1" type="ORF">Patl1_05411</name>
</gene>
<accession>A0ACC1BVV7</accession>
<name>A0ACC1BVV7_9ROSI</name>